<dbReference type="PANTHER" id="PTHR30222:SF17">
    <property type="entry name" value="SPERMIDINE_PUTRESCINE-BINDING PERIPLASMIC PROTEIN"/>
    <property type="match status" value="1"/>
</dbReference>
<dbReference type="Pfam" id="PF13416">
    <property type="entry name" value="SBP_bac_8"/>
    <property type="match status" value="1"/>
</dbReference>
<evidence type="ECO:0000256" key="3">
    <source>
        <dbReference type="ARBA" id="ARBA00022729"/>
    </source>
</evidence>
<evidence type="ECO:0000256" key="5">
    <source>
        <dbReference type="PIRSR" id="PIRSR019574-1"/>
    </source>
</evidence>
<organism evidence="7 8">
    <name type="scientific">Acidaminococcus fermentans</name>
    <dbReference type="NCBI Taxonomy" id="905"/>
    <lineage>
        <taxon>Bacteria</taxon>
        <taxon>Bacillati</taxon>
        <taxon>Bacillota</taxon>
        <taxon>Negativicutes</taxon>
        <taxon>Acidaminococcales</taxon>
        <taxon>Acidaminococcaceae</taxon>
        <taxon>Acidaminococcus</taxon>
    </lineage>
</organism>
<dbReference type="PROSITE" id="PS51257">
    <property type="entry name" value="PROKAR_LIPOPROTEIN"/>
    <property type="match status" value="1"/>
</dbReference>
<dbReference type="EMBL" id="FNOP01000008">
    <property type="protein sequence ID" value="SDW88605.1"/>
    <property type="molecule type" value="Genomic_DNA"/>
</dbReference>
<dbReference type="Gene3D" id="3.40.190.10">
    <property type="entry name" value="Periplasmic binding protein-like II"/>
    <property type="match status" value="2"/>
</dbReference>
<evidence type="ECO:0000256" key="1">
    <source>
        <dbReference type="ARBA" id="ARBA00004418"/>
    </source>
</evidence>
<dbReference type="GO" id="GO:0042597">
    <property type="term" value="C:periplasmic space"/>
    <property type="evidence" value="ECO:0007669"/>
    <property type="project" value="UniProtKB-SubCell"/>
</dbReference>
<dbReference type="SUPFAM" id="SSF53850">
    <property type="entry name" value="Periplasmic binding protein-like II"/>
    <property type="match status" value="1"/>
</dbReference>
<evidence type="ECO:0000256" key="6">
    <source>
        <dbReference type="SAM" id="SignalP"/>
    </source>
</evidence>
<dbReference type="PIRSF" id="PIRSF019574">
    <property type="entry name" value="Periplasmic_polyamine_BP"/>
    <property type="match status" value="1"/>
</dbReference>
<feature type="signal peptide" evidence="6">
    <location>
        <begin position="1"/>
        <end position="23"/>
    </location>
</feature>
<dbReference type="GO" id="GO:0019808">
    <property type="term" value="F:polyamine binding"/>
    <property type="evidence" value="ECO:0007669"/>
    <property type="project" value="InterPro"/>
</dbReference>
<keyword evidence="3 6" id="KW-0732">Signal</keyword>
<comment type="caution">
    <text evidence="7">The sequence shown here is derived from an EMBL/GenBank/DDBJ whole genome shotgun (WGS) entry which is preliminary data.</text>
</comment>
<dbReference type="AlphaFoldDB" id="A0A1H2X714"/>
<feature type="binding site" evidence="5">
    <location>
        <position position="91"/>
    </location>
    <ligand>
        <name>spermidine</name>
        <dbReference type="ChEBI" id="CHEBI:57834"/>
    </ligand>
</feature>
<keyword evidence="2" id="KW-0813">Transport</keyword>
<dbReference type="InterPro" id="IPR001188">
    <property type="entry name" value="Sperm_putr-bd"/>
</dbReference>
<evidence type="ECO:0000256" key="4">
    <source>
        <dbReference type="ARBA" id="ARBA00022764"/>
    </source>
</evidence>
<dbReference type="CDD" id="cd13590">
    <property type="entry name" value="PBP2_PotD_PotF_like"/>
    <property type="match status" value="1"/>
</dbReference>
<dbReference type="PANTHER" id="PTHR30222">
    <property type="entry name" value="SPERMIDINE/PUTRESCINE-BINDING PERIPLASMIC PROTEIN"/>
    <property type="match status" value="1"/>
</dbReference>
<keyword evidence="4" id="KW-0574">Periplasm</keyword>
<name>A0A1H2X714_ACIFE</name>
<reference evidence="7 8" key="1">
    <citation type="submission" date="2016-10" db="EMBL/GenBank/DDBJ databases">
        <authorList>
            <person name="Varghese N."/>
            <person name="Submissions S."/>
        </authorList>
    </citation>
    <scope>NUCLEOTIDE SEQUENCE [LARGE SCALE GENOMIC DNA]</scope>
    <source>
        <strain evidence="7 8">WCC6</strain>
    </source>
</reference>
<evidence type="ECO:0000313" key="8">
    <source>
        <dbReference type="Proteomes" id="UP000182379"/>
    </source>
</evidence>
<protein>
    <submittedName>
        <fullName evidence="7">Spermidine/putrescine transport system substrate-binding protein</fullName>
    </submittedName>
</protein>
<evidence type="ECO:0000313" key="7">
    <source>
        <dbReference type="EMBL" id="SDW88605.1"/>
    </source>
</evidence>
<sequence>MKKRFWLLALCLVSLLLVLTGCGSEKKPAEDGKQVLNIFSWADNFDPEMIKAFEKKYNCRVNYDVFANNEELLAKIQAGGAQYDLIQPSDYMVSTMIKLGMLEKLDRDALPNTRHMMDTLQHPQFDPRGEYSVVYTWGMTGIIYNKKYVKTPPTSWNDLWDPAYKGRVILLNDSREVFGMALKKNGWSNNSTDPDQLAKAFQDLKELAPSVLAYDTDSLKQKFIAEEGWIGTMWSGDASFSYRENPNLGFVIPKEGTLVWADTLAIPKGAKHKALAEKFINFLFDPEVSAKNYEAIGYNDPNSNARKYHSKEYLEDPMLNTAITHLKEGEWLRDIGDGITLYDKYWTELKTIR</sequence>
<proteinExistence type="predicted"/>
<comment type="subcellular location">
    <subcellularLocation>
        <location evidence="1">Periplasm</location>
    </subcellularLocation>
</comment>
<gene>
    <name evidence="7" type="ORF">SAMN05216495_10810</name>
</gene>
<dbReference type="Proteomes" id="UP000182379">
    <property type="component" value="Unassembled WGS sequence"/>
</dbReference>
<dbReference type="RefSeq" id="WP_074705911.1">
    <property type="nucleotide sequence ID" value="NZ_FNOP01000008.1"/>
</dbReference>
<accession>A0A1H2X714</accession>
<evidence type="ECO:0000256" key="2">
    <source>
        <dbReference type="ARBA" id="ARBA00022448"/>
    </source>
</evidence>
<dbReference type="GO" id="GO:0015846">
    <property type="term" value="P:polyamine transport"/>
    <property type="evidence" value="ECO:0007669"/>
    <property type="project" value="InterPro"/>
</dbReference>
<dbReference type="PRINTS" id="PR00909">
    <property type="entry name" value="SPERMDNBNDNG"/>
</dbReference>
<feature type="chain" id="PRO_5038485506" evidence="6">
    <location>
        <begin position="24"/>
        <end position="353"/>
    </location>
</feature>
<feature type="binding site" evidence="5">
    <location>
        <begin position="173"/>
        <end position="176"/>
    </location>
    <ligand>
        <name>spermidine</name>
        <dbReference type="ChEBI" id="CHEBI:57834"/>
    </ligand>
</feature>
<dbReference type="InterPro" id="IPR006059">
    <property type="entry name" value="SBP"/>
</dbReference>